<feature type="region of interest" description="Disordered" evidence="1">
    <location>
        <begin position="49"/>
        <end position="159"/>
    </location>
</feature>
<feature type="compositionally biased region" description="Basic and acidic residues" evidence="1">
    <location>
        <begin position="111"/>
        <end position="130"/>
    </location>
</feature>
<dbReference type="InterPro" id="IPR023346">
    <property type="entry name" value="Lysozyme-like_dom_sf"/>
</dbReference>
<evidence type="ECO:0008006" key="4">
    <source>
        <dbReference type="Google" id="ProtNLM"/>
    </source>
</evidence>
<comment type="caution">
    <text evidence="2">The sequence shown here is derived from an EMBL/GenBank/DDBJ whole genome shotgun (WGS) entry which is preliminary data.</text>
</comment>
<organism evidence="2 3">
    <name type="scientific">Janibacter alkaliphilus</name>
    <dbReference type="NCBI Taxonomy" id="1069963"/>
    <lineage>
        <taxon>Bacteria</taxon>
        <taxon>Bacillati</taxon>
        <taxon>Actinomycetota</taxon>
        <taxon>Actinomycetes</taxon>
        <taxon>Micrococcales</taxon>
        <taxon>Intrasporangiaceae</taxon>
        <taxon>Janibacter</taxon>
    </lineage>
</organism>
<reference evidence="2 3" key="1">
    <citation type="submission" date="2020-07" db="EMBL/GenBank/DDBJ databases">
        <title>Sequencing the genomes of 1000 actinobacteria strains.</title>
        <authorList>
            <person name="Klenk H.-P."/>
        </authorList>
    </citation>
    <scope>NUCLEOTIDE SEQUENCE [LARGE SCALE GENOMIC DNA]</scope>
    <source>
        <strain evidence="2 3">DSM 24723</strain>
    </source>
</reference>
<dbReference type="AlphaFoldDB" id="A0A852WYB3"/>
<name>A0A852WYB3_9MICO</name>
<accession>A0A852WYB3</accession>
<proteinExistence type="predicted"/>
<dbReference type="EMBL" id="JACBZX010000001">
    <property type="protein sequence ID" value="NYG35806.1"/>
    <property type="molecule type" value="Genomic_DNA"/>
</dbReference>
<feature type="compositionally biased region" description="Polar residues" evidence="1">
    <location>
        <begin position="1"/>
        <end position="10"/>
    </location>
</feature>
<gene>
    <name evidence="2" type="ORF">BJY28_000275</name>
</gene>
<feature type="compositionally biased region" description="Basic and acidic residues" evidence="1">
    <location>
        <begin position="79"/>
        <end position="104"/>
    </location>
</feature>
<sequence length="263" mass="28467">MARTTYQSRHGGSARTGRAQRAGALIRRPVVGSALAVGMLATVGATVATGEPSHEGETPLAAVSPTPSAPVEAVVAPADTERLSSDRREVNASRSESREKDRLAAARAAKAAKERKEAREKAAAEAREQAETLPGGGSAEGQSLAESYAEQAKDPEWVEAVQKDPKPYAVELMREAGFEDDQWGCLQSLWTGESDWTWDAENASSGAYGIPQSLPADKMATTGKDWKTNPITQMQWGITYIKDAYGSPCEAWEFWNKQDPHWY</sequence>
<dbReference type="RefSeq" id="WP_179461420.1">
    <property type="nucleotide sequence ID" value="NZ_JACBZX010000001.1"/>
</dbReference>
<keyword evidence="3" id="KW-1185">Reference proteome</keyword>
<evidence type="ECO:0000313" key="2">
    <source>
        <dbReference type="EMBL" id="NYG35806.1"/>
    </source>
</evidence>
<evidence type="ECO:0000313" key="3">
    <source>
        <dbReference type="Proteomes" id="UP000592181"/>
    </source>
</evidence>
<dbReference type="Proteomes" id="UP000592181">
    <property type="component" value="Unassembled WGS sequence"/>
</dbReference>
<evidence type="ECO:0000256" key="1">
    <source>
        <dbReference type="SAM" id="MobiDB-lite"/>
    </source>
</evidence>
<dbReference type="SUPFAM" id="SSF53955">
    <property type="entry name" value="Lysozyme-like"/>
    <property type="match status" value="1"/>
</dbReference>
<feature type="region of interest" description="Disordered" evidence="1">
    <location>
        <begin position="1"/>
        <end position="21"/>
    </location>
</feature>
<feature type="compositionally biased region" description="Low complexity" evidence="1">
    <location>
        <begin position="61"/>
        <end position="78"/>
    </location>
</feature>
<protein>
    <recommendedName>
        <fullName evidence="4">Transglycosylase SLT domain-containing protein</fullName>
    </recommendedName>
</protein>